<dbReference type="OrthoDB" id="49605at2759"/>
<feature type="domain" description="WLM" evidence="1">
    <location>
        <begin position="1"/>
        <end position="183"/>
    </location>
</feature>
<dbReference type="STRING" id="1230905.A0A1G4IT54"/>
<dbReference type="GO" id="GO:0008237">
    <property type="term" value="F:metallopeptidase activity"/>
    <property type="evidence" value="ECO:0007669"/>
    <property type="project" value="TreeGrafter"/>
</dbReference>
<proteinExistence type="predicted"/>
<dbReference type="InterPro" id="IPR053000">
    <property type="entry name" value="WSS1-like_metalloprotease"/>
</dbReference>
<keyword evidence="3" id="KW-1185">Reference proteome</keyword>
<name>A0A1G4IT54_9SACH</name>
<evidence type="ECO:0000313" key="2">
    <source>
        <dbReference type="EMBL" id="SCU80141.1"/>
    </source>
</evidence>
<accession>A0A1G4IT54</accession>
<reference evidence="2 3" key="1">
    <citation type="submission" date="2016-03" db="EMBL/GenBank/DDBJ databases">
        <authorList>
            <person name="Devillers H."/>
        </authorList>
    </citation>
    <scope>NUCLEOTIDE SEQUENCE [LARGE SCALE GENOMIC DNA]</scope>
    <source>
        <strain evidence="2">CBS 11717</strain>
    </source>
</reference>
<dbReference type="Proteomes" id="UP000191024">
    <property type="component" value="Chromosome B"/>
</dbReference>
<dbReference type="Pfam" id="PF08325">
    <property type="entry name" value="WLM"/>
    <property type="match status" value="1"/>
</dbReference>
<dbReference type="GO" id="GO:0005634">
    <property type="term" value="C:nucleus"/>
    <property type="evidence" value="ECO:0007669"/>
    <property type="project" value="TreeGrafter"/>
</dbReference>
<dbReference type="EMBL" id="LT598464">
    <property type="protein sequence ID" value="SCU80141.1"/>
    <property type="molecule type" value="Genomic_DNA"/>
</dbReference>
<dbReference type="PANTHER" id="PTHR46622:SF1">
    <property type="entry name" value="DNA-DEPENDENT METALLOPROTEASE WSS1"/>
    <property type="match status" value="1"/>
</dbReference>
<dbReference type="PANTHER" id="PTHR46622">
    <property type="entry name" value="DNA-DEPENDENT METALLOPROTEASE WSS1"/>
    <property type="match status" value="1"/>
</dbReference>
<gene>
    <name evidence="2" type="ORF">LAMI_0B00958G</name>
</gene>
<dbReference type="AlphaFoldDB" id="A0A1G4IT54"/>
<protein>
    <submittedName>
        <fullName evidence="2">LAMI_0B00958g1_1</fullName>
    </submittedName>
</protein>
<evidence type="ECO:0000313" key="3">
    <source>
        <dbReference type="Proteomes" id="UP000191024"/>
    </source>
</evidence>
<dbReference type="InterPro" id="IPR013536">
    <property type="entry name" value="WLM_dom"/>
</dbReference>
<evidence type="ECO:0000259" key="1">
    <source>
        <dbReference type="PROSITE" id="PS51397"/>
    </source>
</evidence>
<organism evidence="2 3">
    <name type="scientific">Lachancea mirantina</name>
    <dbReference type="NCBI Taxonomy" id="1230905"/>
    <lineage>
        <taxon>Eukaryota</taxon>
        <taxon>Fungi</taxon>
        <taxon>Dikarya</taxon>
        <taxon>Ascomycota</taxon>
        <taxon>Saccharomycotina</taxon>
        <taxon>Saccharomycetes</taxon>
        <taxon>Saccharomycetales</taxon>
        <taxon>Saccharomycetaceae</taxon>
        <taxon>Lachancea</taxon>
    </lineage>
</organism>
<dbReference type="GO" id="GO:0006281">
    <property type="term" value="P:DNA repair"/>
    <property type="evidence" value="ECO:0007669"/>
    <property type="project" value="TreeGrafter"/>
</dbReference>
<dbReference type="PROSITE" id="PS51397">
    <property type="entry name" value="WLM"/>
    <property type="match status" value="1"/>
</dbReference>
<sequence>MTIQTNKHIDELAVLQSKVQKEYALEILRDIAHQVSYLMRENGLKVRQLVEFYPRNKRLLGMNVNSGAKIMLRLRDPYNDATFLSRESILGVMLHELTHNIFGPHNASFYRKLDEFTGRQWVIEQKGLYDAFVGKGRKLGTRSRSQLSVTTSSGRRLGGAISTGSISRTPAEMASWAAENRAQDSKWCVSAQRGAATSENLSPAKDELGYVLVDSESENETESEPATTFAIEIIDLT</sequence>